<keyword evidence="2" id="KW-1185">Reference proteome</keyword>
<comment type="caution">
    <text evidence="1">The sequence shown here is derived from an EMBL/GenBank/DDBJ whole genome shotgun (WGS) entry which is preliminary data.</text>
</comment>
<accession>A0ABT7FMH0</accession>
<proteinExistence type="predicted"/>
<evidence type="ECO:0000313" key="2">
    <source>
        <dbReference type="Proteomes" id="UP001227126"/>
    </source>
</evidence>
<dbReference type="EMBL" id="JASNJE010000068">
    <property type="protein sequence ID" value="MDK3075929.1"/>
    <property type="molecule type" value="Genomic_DNA"/>
</dbReference>
<protein>
    <submittedName>
        <fullName evidence="1">Uncharacterized protein</fullName>
    </submittedName>
</protein>
<name>A0ABT7FMH0_9RHOB</name>
<organism evidence="1 2">
    <name type="scientific">Sedimentitalea xiamensis</name>
    <dbReference type="NCBI Taxonomy" id="3050037"/>
    <lineage>
        <taxon>Bacteria</taxon>
        <taxon>Pseudomonadati</taxon>
        <taxon>Pseudomonadota</taxon>
        <taxon>Alphaproteobacteria</taxon>
        <taxon>Rhodobacterales</taxon>
        <taxon>Paracoccaceae</taxon>
        <taxon>Sedimentitalea</taxon>
    </lineage>
</organism>
<dbReference type="Proteomes" id="UP001227126">
    <property type="component" value="Unassembled WGS sequence"/>
</dbReference>
<dbReference type="RefSeq" id="WP_284487837.1">
    <property type="nucleotide sequence ID" value="NZ_JASNJE010000068.1"/>
</dbReference>
<reference evidence="1 2" key="1">
    <citation type="submission" date="2023-05" db="EMBL/GenBank/DDBJ databases">
        <title>Sedimentitalea sp. nov. JM2-8.</title>
        <authorList>
            <person name="Huang J."/>
        </authorList>
    </citation>
    <scope>NUCLEOTIDE SEQUENCE [LARGE SCALE GENOMIC DNA]</scope>
    <source>
        <strain evidence="1 2">JM2-8</strain>
    </source>
</reference>
<sequence>MTIARRLRAASNAALPVFLDRFQGAAPARAGSTRAGAQLC</sequence>
<evidence type="ECO:0000313" key="1">
    <source>
        <dbReference type="EMBL" id="MDK3075929.1"/>
    </source>
</evidence>
<gene>
    <name evidence="1" type="ORF">QO034_23035</name>
</gene>